<feature type="compositionally biased region" description="Polar residues" evidence="6">
    <location>
        <begin position="218"/>
        <end position="247"/>
    </location>
</feature>
<feature type="region of interest" description="Disordered" evidence="6">
    <location>
        <begin position="1"/>
        <end position="24"/>
    </location>
</feature>
<dbReference type="AlphaFoldDB" id="A0A177B1T4"/>
<feature type="region of interest" description="Disordered" evidence="6">
    <location>
        <begin position="285"/>
        <end position="304"/>
    </location>
</feature>
<proteinExistence type="predicted"/>
<dbReference type="GO" id="GO:0008270">
    <property type="term" value="F:zinc ion binding"/>
    <property type="evidence" value="ECO:0007669"/>
    <property type="project" value="UniProtKB-KW"/>
</dbReference>
<feature type="domain" description="C3H1-type" evidence="7">
    <location>
        <begin position="20"/>
        <end position="46"/>
    </location>
</feature>
<dbReference type="SMART" id="SM00356">
    <property type="entry name" value="ZnF_C3H1"/>
    <property type="match status" value="2"/>
</dbReference>
<keyword evidence="9" id="KW-1185">Reference proteome</keyword>
<dbReference type="EMBL" id="LWCA01000497">
    <property type="protein sequence ID" value="OAF68186.1"/>
    <property type="molecule type" value="Genomic_DNA"/>
</dbReference>
<dbReference type="PROSITE" id="PS50103">
    <property type="entry name" value="ZF_C3H1"/>
    <property type="match status" value="2"/>
</dbReference>
<keyword evidence="2" id="KW-0677">Repeat</keyword>
<evidence type="ECO:0000259" key="7">
    <source>
        <dbReference type="PROSITE" id="PS50103"/>
    </source>
</evidence>
<keyword evidence="1 5" id="KW-0479">Metal-binding</keyword>
<evidence type="ECO:0000256" key="5">
    <source>
        <dbReference type="PROSITE-ProRule" id="PRU00723"/>
    </source>
</evidence>
<dbReference type="PANTHER" id="PTHR12675">
    <property type="entry name" value="MUSCLEBLIND-LIKE PROTEIN"/>
    <property type="match status" value="1"/>
</dbReference>
<feature type="zinc finger region" description="C3H1-type" evidence="5">
    <location>
        <begin position="20"/>
        <end position="46"/>
    </location>
</feature>
<dbReference type="Proteomes" id="UP000078046">
    <property type="component" value="Unassembled WGS sequence"/>
</dbReference>
<feature type="compositionally biased region" description="Low complexity" evidence="6">
    <location>
        <begin position="285"/>
        <end position="297"/>
    </location>
</feature>
<evidence type="ECO:0000256" key="2">
    <source>
        <dbReference type="ARBA" id="ARBA00022737"/>
    </source>
</evidence>
<sequence length="304" mass="33704">MDSTRDRYNDKSNSSGGQGSDPSKICRDFLAGRCNRRTCKFSHAAEAPGNNDSSRQPRICQDFINGKCNRYSCKFSHESQEGGTPRPRGIRPDNNQSSGGCTYYTKGFCSIPGCTHSGNSYLRNDKSFGPPSFASANNDVDYRRPQKSSQWNAPQDSYGHNRSARQRSPMRSYGNPGPRPTKDINSECPNCLCFEEENVLLRRSLHELTDEFNALKQGRQSKPNGSFDSSFKSKPGYSDTTSISNVPSGGYRNTPYSGQPRPTGNVHANKPQEYSAGAMTNPYSAYNAYSSNYPSPAGQYQQKY</sequence>
<feature type="region of interest" description="Disordered" evidence="6">
    <location>
        <begin position="76"/>
        <end position="96"/>
    </location>
</feature>
<reference evidence="8 9" key="1">
    <citation type="submission" date="2016-04" db="EMBL/GenBank/DDBJ databases">
        <title>The genome of Intoshia linei affirms orthonectids as highly simplified spiralians.</title>
        <authorList>
            <person name="Mikhailov K.V."/>
            <person name="Slusarev G.S."/>
            <person name="Nikitin M.A."/>
            <person name="Logacheva M.D."/>
            <person name="Penin A."/>
            <person name="Aleoshin V."/>
            <person name="Panchin Y.V."/>
        </authorList>
    </citation>
    <scope>NUCLEOTIDE SEQUENCE [LARGE SCALE GENOMIC DNA]</scope>
    <source>
        <strain evidence="8">Intl2013</strain>
        <tissue evidence="8">Whole animal</tissue>
    </source>
</reference>
<dbReference type="Gene3D" id="3.30.1370.210">
    <property type="match status" value="1"/>
</dbReference>
<feature type="region of interest" description="Disordered" evidence="6">
    <location>
        <begin position="216"/>
        <end position="278"/>
    </location>
</feature>
<dbReference type="OrthoDB" id="250836at2759"/>
<feature type="region of interest" description="Disordered" evidence="6">
    <location>
        <begin position="130"/>
        <end position="182"/>
    </location>
</feature>
<evidence type="ECO:0000313" key="8">
    <source>
        <dbReference type="EMBL" id="OAF68186.1"/>
    </source>
</evidence>
<feature type="domain" description="C3H1-type" evidence="7">
    <location>
        <begin position="54"/>
        <end position="80"/>
    </location>
</feature>
<evidence type="ECO:0000256" key="4">
    <source>
        <dbReference type="ARBA" id="ARBA00022833"/>
    </source>
</evidence>
<dbReference type="InterPro" id="IPR000571">
    <property type="entry name" value="Znf_CCCH"/>
</dbReference>
<feature type="zinc finger region" description="C3H1-type" evidence="5">
    <location>
        <begin position="54"/>
        <end position="80"/>
    </location>
</feature>
<dbReference type="GO" id="GO:0043484">
    <property type="term" value="P:regulation of RNA splicing"/>
    <property type="evidence" value="ECO:0007669"/>
    <property type="project" value="TreeGrafter"/>
</dbReference>
<name>A0A177B1T4_9BILA</name>
<evidence type="ECO:0000313" key="9">
    <source>
        <dbReference type="Proteomes" id="UP000078046"/>
    </source>
</evidence>
<keyword evidence="4 5" id="KW-0862">Zinc</keyword>
<comment type="caution">
    <text evidence="8">The sequence shown here is derived from an EMBL/GenBank/DDBJ whole genome shotgun (WGS) entry which is preliminary data.</text>
</comment>
<evidence type="ECO:0000256" key="6">
    <source>
        <dbReference type="SAM" id="MobiDB-lite"/>
    </source>
</evidence>
<evidence type="ECO:0000256" key="1">
    <source>
        <dbReference type="ARBA" id="ARBA00022723"/>
    </source>
</evidence>
<accession>A0A177B1T4</accession>
<organism evidence="8 9">
    <name type="scientific">Intoshia linei</name>
    <dbReference type="NCBI Taxonomy" id="1819745"/>
    <lineage>
        <taxon>Eukaryota</taxon>
        <taxon>Metazoa</taxon>
        <taxon>Spiralia</taxon>
        <taxon>Lophotrochozoa</taxon>
        <taxon>Mesozoa</taxon>
        <taxon>Orthonectida</taxon>
        <taxon>Rhopaluridae</taxon>
        <taxon>Intoshia</taxon>
    </lineage>
</organism>
<dbReference type="GO" id="GO:0003723">
    <property type="term" value="F:RNA binding"/>
    <property type="evidence" value="ECO:0007669"/>
    <property type="project" value="TreeGrafter"/>
</dbReference>
<dbReference type="PANTHER" id="PTHR12675:SF6">
    <property type="entry name" value="ZINC FINGER CCCH DOMAIN-CONTAINING PROTEIN 10"/>
    <property type="match status" value="1"/>
</dbReference>
<feature type="compositionally biased region" description="Basic and acidic residues" evidence="6">
    <location>
        <begin position="1"/>
        <end position="10"/>
    </location>
</feature>
<gene>
    <name evidence="8" type="ORF">A3Q56_04058</name>
</gene>
<evidence type="ECO:0000256" key="3">
    <source>
        <dbReference type="ARBA" id="ARBA00022771"/>
    </source>
</evidence>
<feature type="compositionally biased region" description="Polar residues" evidence="6">
    <location>
        <begin position="147"/>
        <end position="160"/>
    </location>
</feature>
<keyword evidence="3 5" id="KW-0863">Zinc-finger</keyword>
<protein>
    <recommendedName>
        <fullName evidence="7">C3H1-type domain-containing protein</fullName>
    </recommendedName>
</protein>